<keyword evidence="5" id="KW-0560">Oxidoreductase</keyword>
<dbReference type="InterPro" id="IPR020946">
    <property type="entry name" value="Flavin_mOase-like"/>
</dbReference>
<dbReference type="AlphaFoldDB" id="A0A1E1KG90"/>
<keyword evidence="4" id="KW-0521">NADP</keyword>
<evidence type="ECO:0000256" key="2">
    <source>
        <dbReference type="ARBA" id="ARBA00022630"/>
    </source>
</evidence>
<gene>
    <name evidence="6" type="ORF">RAG0_06100</name>
</gene>
<dbReference type="PANTHER" id="PTHR23023">
    <property type="entry name" value="DIMETHYLANILINE MONOOXYGENASE"/>
    <property type="match status" value="1"/>
</dbReference>
<organism evidence="6 7">
    <name type="scientific">Rhynchosporium agropyri</name>
    <dbReference type="NCBI Taxonomy" id="914238"/>
    <lineage>
        <taxon>Eukaryota</taxon>
        <taxon>Fungi</taxon>
        <taxon>Dikarya</taxon>
        <taxon>Ascomycota</taxon>
        <taxon>Pezizomycotina</taxon>
        <taxon>Leotiomycetes</taxon>
        <taxon>Helotiales</taxon>
        <taxon>Ploettnerulaceae</taxon>
        <taxon>Rhynchosporium</taxon>
    </lineage>
</organism>
<accession>A0A1E1KG90</accession>
<dbReference type="Pfam" id="PF00743">
    <property type="entry name" value="FMO-like"/>
    <property type="match status" value="2"/>
</dbReference>
<evidence type="ECO:0000256" key="4">
    <source>
        <dbReference type="ARBA" id="ARBA00022857"/>
    </source>
</evidence>
<dbReference type="EMBL" id="FJUX01000029">
    <property type="protein sequence ID" value="CZS97000.1"/>
    <property type="molecule type" value="Genomic_DNA"/>
</dbReference>
<dbReference type="PIRSF" id="PIRSF000332">
    <property type="entry name" value="FMO"/>
    <property type="match status" value="1"/>
</dbReference>
<dbReference type="InterPro" id="IPR050346">
    <property type="entry name" value="FMO-like"/>
</dbReference>
<evidence type="ECO:0000313" key="7">
    <source>
        <dbReference type="Proteomes" id="UP000178912"/>
    </source>
</evidence>
<keyword evidence="3" id="KW-0274">FAD</keyword>
<dbReference type="InterPro" id="IPR000960">
    <property type="entry name" value="Flavin_mOase"/>
</dbReference>
<evidence type="ECO:0000256" key="5">
    <source>
        <dbReference type="ARBA" id="ARBA00023002"/>
    </source>
</evidence>
<dbReference type="Proteomes" id="UP000178912">
    <property type="component" value="Unassembled WGS sequence"/>
</dbReference>
<reference evidence="7" key="1">
    <citation type="submission" date="2016-03" db="EMBL/GenBank/DDBJ databases">
        <authorList>
            <person name="Guldener U."/>
        </authorList>
    </citation>
    <scope>NUCLEOTIDE SEQUENCE [LARGE SCALE GENOMIC DNA]</scope>
    <source>
        <strain evidence="7">04CH-RAC-A.6.1</strain>
    </source>
</reference>
<dbReference type="Pfam" id="PF13450">
    <property type="entry name" value="NAD_binding_8"/>
    <property type="match status" value="1"/>
</dbReference>
<comment type="similarity">
    <text evidence="1">Belongs to the FMO family.</text>
</comment>
<dbReference type="Gene3D" id="3.50.50.60">
    <property type="entry name" value="FAD/NAD(P)-binding domain"/>
    <property type="match status" value="2"/>
</dbReference>
<dbReference type="PRINTS" id="PR00370">
    <property type="entry name" value="FMOXYGENASE"/>
</dbReference>
<dbReference type="InterPro" id="IPR036188">
    <property type="entry name" value="FAD/NAD-bd_sf"/>
</dbReference>
<dbReference type="OrthoDB" id="66881at2759"/>
<dbReference type="GO" id="GO:0050660">
    <property type="term" value="F:flavin adenine dinucleotide binding"/>
    <property type="evidence" value="ECO:0007669"/>
    <property type="project" value="InterPro"/>
</dbReference>
<keyword evidence="6" id="KW-0503">Monooxygenase</keyword>
<protein>
    <submittedName>
        <fullName evidence="6">Related to flavin-containing monooxygenase</fullName>
    </submittedName>
</protein>
<keyword evidence="7" id="KW-1185">Reference proteome</keyword>
<evidence type="ECO:0000256" key="3">
    <source>
        <dbReference type="ARBA" id="ARBA00022827"/>
    </source>
</evidence>
<dbReference type="GO" id="GO:0050661">
    <property type="term" value="F:NADP binding"/>
    <property type="evidence" value="ECO:0007669"/>
    <property type="project" value="InterPro"/>
</dbReference>
<sequence>MGSITRPVVAFNVKRIAIIGAGPAGLAATKYLLAEKSFDTIDVYEQQAEVGGVWNYTPSLNERVPVPQTTPWAPTEKPSWPKGALAPIFSNPMYDKLNTNIPKPLMKYSDLDFPDDALLYPTRQDVQAYLVKYSQDVRQLILFSTQVEDVTLSEVNGQDRWTLIAKSTITGKQSTKQYDAIVVANGHYSVPWIPAVLGIEAFNAAYPSIISHSKIYRSPASFKDKKVIVVGNAASGLDIGNQIAEVCRKPLLNSINGGSHFQLPVDGVTKEEVTKIVEYIVEGRAVRFEDGRVEKDIDAVVYATGYLYSYPFLKSLDPPLVTTGRRTIGLWQQVFHIGHPTLAVLASGQKVIPFPLSEAQSAAVAKVWSNNLALPKVDEMEAWESSRVEELGEGTAYHVLGFPKDAAYINYLHDWVTEARNGFSKEPPFWDERLCWLRDMYVDIKNRFADTGMKATSLKELEFDHDKRDAES</sequence>
<evidence type="ECO:0000256" key="1">
    <source>
        <dbReference type="ARBA" id="ARBA00009183"/>
    </source>
</evidence>
<keyword evidence="2" id="KW-0285">Flavoprotein</keyword>
<name>A0A1E1KG90_9HELO</name>
<evidence type="ECO:0000313" key="6">
    <source>
        <dbReference type="EMBL" id="CZS97000.1"/>
    </source>
</evidence>
<proteinExistence type="inferred from homology"/>
<dbReference type="GO" id="GO:0004499">
    <property type="term" value="F:N,N-dimethylaniline monooxygenase activity"/>
    <property type="evidence" value="ECO:0007669"/>
    <property type="project" value="InterPro"/>
</dbReference>
<dbReference type="SUPFAM" id="SSF51905">
    <property type="entry name" value="FAD/NAD(P)-binding domain"/>
    <property type="match status" value="2"/>
</dbReference>